<evidence type="ECO:0000256" key="3">
    <source>
        <dbReference type="RuleBase" id="RU363094"/>
    </source>
</evidence>
<feature type="domain" description="N-acetyltransferase" evidence="4">
    <location>
        <begin position="1"/>
        <end position="143"/>
    </location>
</feature>
<dbReference type="InterPro" id="IPR000182">
    <property type="entry name" value="GNAT_dom"/>
</dbReference>
<comment type="catalytic activity">
    <reaction evidence="3">
        <text>N-terminal L-alanyl-[ribosomal protein bS18] + acetyl-CoA = N-terminal N(alpha)-acetyl-L-alanyl-[ribosomal protein bS18] + CoA + H(+)</text>
        <dbReference type="Rhea" id="RHEA:43756"/>
        <dbReference type="Rhea" id="RHEA-COMP:10676"/>
        <dbReference type="Rhea" id="RHEA-COMP:10677"/>
        <dbReference type="ChEBI" id="CHEBI:15378"/>
        <dbReference type="ChEBI" id="CHEBI:57287"/>
        <dbReference type="ChEBI" id="CHEBI:57288"/>
        <dbReference type="ChEBI" id="CHEBI:64718"/>
        <dbReference type="ChEBI" id="CHEBI:83683"/>
        <dbReference type="EC" id="2.3.1.266"/>
    </reaction>
</comment>
<reference evidence="5 6" key="1">
    <citation type="submission" date="2020-03" db="EMBL/GenBank/DDBJ databases">
        <title>Two novel Motilibacter sp.</title>
        <authorList>
            <person name="Liu S."/>
        </authorList>
    </citation>
    <scope>NUCLEOTIDE SEQUENCE [LARGE SCALE GENOMIC DNA]</scope>
    <source>
        <strain evidence="5 6">E257</strain>
    </source>
</reference>
<dbReference type="Pfam" id="PF00583">
    <property type="entry name" value="Acetyltransf_1"/>
    <property type="match status" value="1"/>
</dbReference>
<sequence>MRWWDVEPALALERVLFPDDPWSAELFWSELAGWPETRHYVVAVRGGALVGYAGLSAPAGDADVQTLAVAPDAQGRGVGRTLLDALLAEAARRGAPAVFLEVRTDNDPALRLYASRGFERISVRRGYYDGGRVDAAVLRKLMSSA</sequence>
<dbReference type="InterPro" id="IPR016181">
    <property type="entry name" value="Acyl_CoA_acyltransferase"/>
</dbReference>
<dbReference type="InterPro" id="IPR050832">
    <property type="entry name" value="Bact_Acetyltransf"/>
</dbReference>
<dbReference type="PANTHER" id="PTHR43877">
    <property type="entry name" value="AMINOALKYLPHOSPHONATE N-ACETYLTRANSFERASE-RELATED-RELATED"/>
    <property type="match status" value="1"/>
</dbReference>
<keyword evidence="6" id="KW-1185">Reference proteome</keyword>
<dbReference type="SUPFAM" id="SSF55729">
    <property type="entry name" value="Acyl-CoA N-acyltransferases (Nat)"/>
    <property type="match status" value="1"/>
</dbReference>
<proteinExistence type="inferred from homology"/>
<dbReference type="Proteomes" id="UP000800981">
    <property type="component" value="Unassembled WGS sequence"/>
</dbReference>
<protein>
    <recommendedName>
        <fullName evidence="3">[Ribosomal protein bS18]-alanine N-acetyltransferase</fullName>
        <ecNumber evidence="3">2.3.1.266</ecNumber>
    </recommendedName>
</protein>
<comment type="caution">
    <text evidence="5">The sequence shown here is derived from an EMBL/GenBank/DDBJ whole genome shotgun (WGS) entry which is preliminary data.</text>
</comment>
<comment type="function">
    <text evidence="3">Acetylates the N-terminal alanine of ribosomal protein bS18.</text>
</comment>
<dbReference type="Gene3D" id="3.40.630.30">
    <property type="match status" value="1"/>
</dbReference>
<evidence type="ECO:0000313" key="6">
    <source>
        <dbReference type="Proteomes" id="UP000800981"/>
    </source>
</evidence>
<dbReference type="EC" id="2.3.1.266" evidence="3"/>
<evidence type="ECO:0000313" key="5">
    <source>
        <dbReference type="EMBL" id="NHC14949.1"/>
    </source>
</evidence>
<keyword evidence="5" id="KW-0689">Ribosomal protein</keyword>
<accession>A0ABX0GYU2</accession>
<dbReference type="PROSITE" id="PS51186">
    <property type="entry name" value="GNAT"/>
    <property type="match status" value="1"/>
</dbReference>
<name>A0ABX0GYU2_9ACTN</name>
<keyword evidence="3" id="KW-0963">Cytoplasm</keyword>
<dbReference type="GO" id="GO:0005840">
    <property type="term" value="C:ribosome"/>
    <property type="evidence" value="ECO:0007669"/>
    <property type="project" value="UniProtKB-KW"/>
</dbReference>
<dbReference type="NCBIfam" id="TIGR01575">
    <property type="entry name" value="rimI"/>
    <property type="match status" value="1"/>
</dbReference>
<evidence type="ECO:0000256" key="1">
    <source>
        <dbReference type="ARBA" id="ARBA00022679"/>
    </source>
</evidence>
<keyword evidence="1" id="KW-0808">Transferase</keyword>
<comment type="similarity">
    <text evidence="3">Belongs to the acetyltransferase family. RimI subfamily.</text>
</comment>
<dbReference type="InterPro" id="IPR006464">
    <property type="entry name" value="AcTrfase_RimI/Ard1"/>
</dbReference>
<evidence type="ECO:0000256" key="2">
    <source>
        <dbReference type="ARBA" id="ARBA00023315"/>
    </source>
</evidence>
<dbReference type="CDD" id="cd04301">
    <property type="entry name" value="NAT_SF"/>
    <property type="match status" value="1"/>
</dbReference>
<keyword evidence="2" id="KW-0012">Acyltransferase</keyword>
<dbReference type="EMBL" id="JAANNP010000013">
    <property type="protein sequence ID" value="NHC14949.1"/>
    <property type="molecule type" value="Genomic_DNA"/>
</dbReference>
<organism evidence="5 6">
    <name type="scientific">Motilibacter deserti</name>
    <dbReference type="NCBI Taxonomy" id="2714956"/>
    <lineage>
        <taxon>Bacteria</taxon>
        <taxon>Bacillati</taxon>
        <taxon>Actinomycetota</taxon>
        <taxon>Actinomycetes</taxon>
        <taxon>Motilibacterales</taxon>
        <taxon>Motilibacteraceae</taxon>
        <taxon>Motilibacter</taxon>
    </lineage>
</organism>
<gene>
    <name evidence="5" type="primary">rimI</name>
    <name evidence="5" type="ORF">G9H71_14265</name>
</gene>
<keyword evidence="5" id="KW-0687">Ribonucleoprotein</keyword>
<comment type="subcellular location">
    <subcellularLocation>
        <location evidence="3">Cytoplasm</location>
    </subcellularLocation>
</comment>
<evidence type="ECO:0000259" key="4">
    <source>
        <dbReference type="PROSITE" id="PS51186"/>
    </source>
</evidence>